<feature type="domain" description="RagB/SusD" evidence="6">
    <location>
        <begin position="333"/>
        <end position="503"/>
    </location>
</feature>
<evidence type="ECO:0000256" key="4">
    <source>
        <dbReference type="ARBA" id="ARBA00023136"/>
    </source>
</evidence>
<keyword evidence="5" id="KW-0998">Cell outer membrane</keyword>
<dbReference type="GO" id="GO:0009279">
    <property type="term" value="C:cell outer membrane"/>
    <property type="evidence" value="ECO:0007669"/>
    <property type="project" value="UniProtKB-SubCell"/>
</dbReference>
<gene>
    <name evidence="8" type="ORF">E4T88_05535</name>
</gene>
<accession>A0A4Y9IMC9</accession>
<evidence type="ECO:0000256" key="2">
    <source>
        <dbReference type="ARBA" id="ARBA00006275"/>
    </source>
</evidence>
<protein>
    <submittedName>
        <fullName evidence="8">RagB/SusD family nutrient uptake outer membrane protein</fullName>
    </submittedName>
</protein>
<keyword evidence="3" id="KW-0732">Signal</keyword>
<sequence>MKLYKLLLFIPFIFITSCDLDREPYGLSNFWNTEADAQLGLDAAYAPFYEEEGFGRGHWWVGAASDDMVINRSKGDDEALTEFRTTTNASSGQFSNWKIMYKVIRRSNDVMKYAPNIEMSDKNKDIILGEANFLCAFAYFHLAKRYGGLPFYDYNKPQEINKPRETKTETYTRIEGYLKTAISHFEKQSLWTREKGAEGRPQLGAAYGLLAKVYAHWGKYNEAKAAAEKVINSGKYSLDKTNNNGYAHLFSPAGEKHEEVLFNLTNKPVRNQGTVTSVILLSGTLSGGTGWYYFAPTKSLFDAFEKPNLTSSGDLRRLVTLKGAGDDVFFLGKQTTLTSALIKDMSTGYMGTKYSAAYNDLTGWNWETGADVPLLRYADVLLIHAEAEIFLAGGGPNDRTKGVAAAAASFNEVRVRAFGGDNSKAISAPTFNDLVKERRCELAYEDERHYDLVRWGLAKEVYAAATTASDPRGPRTFDPAKDAHFPIPQREIENTDYLLVNNPNDGYSNFK</sequence>
<feature type="domain" description="SusD-like N-terminal" evidence="7">
    <location>
        <begin position="66"/>
        <end position="214"/>
    </location>
</feature>
<dbReference type="Proteomes" id="UP000298285">
    <property type="component" value="Unassembled WGS sequence"/>
</dbReference>
<dbReference type="Pfam" id="PF07980">
    <property type="entry name" value="SusD_RagB"/>
    <property type="match status" value="1"/>
</dbReference>
<keyword evidence="4" id="KW-0472">Membrane</keyword>
<dbReference type="InterPro" id="IPR012944">
    <property type="entry name" value="SusD_RagB_dom"/>
</dbReference>
<dbReference type="RefSeq" id="WP_135104486.1">
    <property type="nucleotide sequence ID" value="NZ_JADGKW010000002.1"/>
</dbReference>
<evidence type="ECO:0000256" key="1">
    <source>
        <dbReference type="ARBA" id="ARBA00004442"/>
    </source>
</evidence>
<proteinExistence type="inferred from homology"/>
<comment type="caution">
    <text evidence="8">The sequence shown here is derived from an EMBL/GenBank/DDBJ whole genome shotgun (WGS) entry which is preliminary data.</text>
</comment>
<evidence type="ECO:0000256" key="5">
    <source>
        <dbReference type="ARBA" id="ARBA00023237"/>
    </source>
</evidence>
<evidence type="ECO:0000313" key="9">
    <source>
        <dbReference type="Proteomes" id="UP000298285"/>
    </source>
</evidence>
<dbReference type="AlphaFoldDB" id="A0A4Y9IMC9"/>
<evidence type="ECO:0000256" key="3">
    <source>
        <dbReference type="ARBA" id="ARBA00022729"/>
    </source>
</evidence>
<dbReference type="Pfam" id="PF14322">
    <property type="entry name" value="SusD-like_3"/>
    <property type="match status" value="1"/>
</dbReference>
<organism evidence="8 9">
    <name type="scientific">Dysgonomonas mossii</name>
    <dbReference type="NCBI Taxonomy" id="163665"/>
    <lineage>
        <taxon>Bacteria</taxon>
        <taxon>Pseudomonadati</taxon>
        <taxon>Bacteroidota</taxon>
        <taxon>Bacteroidia</taxon>
        <taxon>Bacteroidales</taxon>
        <taxon>Dysgonomonadaceae</taxon>
        <taxon>Dysgonomonas</taxon>
    </lineage>
</organism>
<evidence type="ECO:0000313" key="8">
    <source>
        <dbReference type="EMBL" id="TFU89481.1"/>
    </source>
</evidence>
<name>A0A4Y9IMC9_9BACT</name>
<dbReference type="Gene3D" id="1.25.40.390">
    <property type="match status" value="1"/>
</dbReference>
<dbReference type="EMBL" id="SPPK01000002">
    <property type="protein sequence ID" value="TFU89481.1"/>
    <property type="molecule type" value="Genomic_DNA"/>
</dbReference>
<evidence type="ECO:0000259" key="6">
    <source>
        <dbReference type="Pfam" id="PF07980"/>
    </source>
</evidence>
<dbReference type="InterPro" id="IPR033985">
    <property type="entry name" value="SusD-like_N"/>
</dbReference>
<comment type="similarity">
    <text evidence="2">Belongs to the SusD family.</text>
</comment>
<dbReference type="InterPro" id="IPR011990">
    <property type="entry name" value="TPR-like_helical_dom_sf"/>
</dbReference>
<comment type="subcellular location">
    <subcellularLocation>
        <location evidence="1">Cell outer membrane</location>
    </subcellularLocation>
</comment>
<dbReference type="CDD" id="cd08977">
    <property type="entry name" value="SusD"/>
    <property type="match status" value="1"/>
</dbReference>
<dbReference type="PROSITE" id="PS51257">
    <property type="entry name" value="PROKAR_LIPOPROTEIN"/>
    <property type="match status" value="1"/>
</dbReference>
<evidence type="ECO:0000259" key="7">
    <source>
        <dbReference type="Pfam" id="PF14322"/>
    </source>
</evidence>
<dbReference type="SUPFAM" id="SSF48452">
    <property type="entry name" value="TPR-like"/>
    <property type="match status" value="1"/>
</dbReference>
<reference evidence="8 9" key="1">
    <citation type="submission" date="2019-03" db="EMBL/GenBank/DDBJ databases">
        <title>Diversity of the mouse oral microbiome.</title>
        <authorList>
            <person name="Joseph S."/>
            <person name="Aduse-Opoku J."/>
            <person name="Curtis M."/>
            <person name="Wade W."/>
            <person name="Hashim A."/>
        </authorList>
    </citation>
    <scope>NUCLEOTIDE SEQUENCE [LARGE SCALE GENOMIC DNA]</scope>
    <source>
        <strain evidence="8 9">P11</strain>
    </source>
</reference>
<dbReference type="OrthoDB" id="5694214at2"/>